<accession>A0A8J5V7T7</accession>
<gene>
    <name evidence="1" type="ORF">G9C98_003024</name>
</gene>
<proteinExistence type="predicted"/>
<protein>
    <submittedName>
        <fullName evidence="1">Uncharacterized protein</fullName>
    </submittedName>
</protein>
<dbReference type="AlphaFoldDB" id="A0A8J5V7T7"/>
<dbReference type="OrthoDB" id="7680719at2759"/>
<evidence type="ECO:0000313" key="1">
    <source>
        <dbReference type="EMBL" id="KAG8035898.1"/>
    </source>
</evidence>
<keyword evidence="2" id="KW-1185">Reference proteome</keyword>
<organism evidence="1 2">
    <name type="scientific">Cotesia typhae</name>
    <dbReference type="NCBI Taxonomy" id="2053667"/>
    <lineage>
        <taxon>Eukaryota</taxon>
        <taxon>Metazoa</taxon>
        <taxon>Ecdysozoa</taxon>
        <taxon>Arthropoda</taxon>
        <taxon>Hexapoda</taxon>
        <taxon>Insecta</taxon>
        <taxon>Pterygota</taxon>
        <taxon>Neoptera</taxon>
        <taxon>Endopterygota</taxon>
        <taxon>Hymenoptera</taxon>
        <taxon>Apocrita</taxon>
        <taxon>Ichneumonoidea</taxon>
        <taxon>Braconidae</taxon>
        <taxon>Microgastrinae</taxon>
        <taxon>Cotesia</taxon>
    </lineage>
</organism>
<reference evidence="1" key="2">
    <citation type="submission" date="2021-04" db="EMBL/GenBank/DDBJ databases">
        <title>Genome-wide patterns of bracovirus chromosomal integration into multiple host tissues during parasitism.</title>
        <authorList>
            <person name="Chebbi M.A.C."/>
        </authorList>
    </citation>
    <scope>NUCLEOTIDE SEQUENCE</scope>
    <source>
        <tissue evidence="1">Whole body</tissue>
    </source>
</reference>
<dbReference type="EMBL" id="JAAOIC020000052">
    <property type="protein sequence ID" value="KAG8035898.1"/>
    <property type="molecule type" value="Genomic_DNA"/>
</dbReference>
<sequence>MYLLSFILLIVILVGIWFAYTSFRKNKIGTTKELTVQERIDKIRTAIKDPKTKLSSNQQSKITTYKNSELDIEKEYKDWNNTSKMLSVMCLDGCKFLEYHLIKNEPVALKIADVMVTKLLEKLGPIEGEVIEVNPWKANWYETSIILTYFLALYVYIGTNKDLIEGSKKQILRIVPSVGVTLKKTLSELNLLKASVSRLCVTYLTPEKFRKDITSAKFIELKNFMNLKHIKDDTVQYGYYDDGSVILNGFATYERLETTLGFYESAYRGMDLPTNIKDLAIKIFPKLTHPNIKYYPLGLLRNNKDRIARSWPWTSSNTEINLIPFIGLGVFKCPEFMFFVRVQKSYIHPHNTGILELTAGCIQIRRIFRKDKTYPRYLTTDNLKDEPGVLSKANKTVCTLTGQGDFYCSDVSSFIGCIDDLMFWKNSYKFNELFGDVTITEAGVISASGFQARYEIKNKTNDAFKFCYTDSEMKHCSTAPGSSQGFVDVPKGTKEFTWTMADQLIDYKITLIAKGMTFNMTSKNKKYKVETIDGDNEPYVVTCDSTIVLGSSSSKISNKINYKGIPYNRNSKTMMYEN</sequence>
<reference evidence="1" key="1">
    <citation type="submission" date="2020-03" db="EMBL/GenBank/DDBJ databases">
        <authorList>
            <person name="Chebbi M.A."/>
            <person name="Drezen J.M."/>
        </authorList>
    </citation>
    <scope>NUCLEOTIDE SEQUENCE</scope>
    <source>
        <tissue evidence="1">Whole body</tissue>
    </source>
</reference>
<comment type="caution">
    <text evidence="1">The sequence shown here is derived from an EMBL/GenBank/DDBJ whole genome shotgun (WGS) entry which is preliminary data.</text>
</comment>
<name>A0A8J5V7T7_9HYME</name>
<dbReference type="Proteomes" id="UP000729913">
    <property type="component" value="Unassembled WGS sequence"/>
</dbReference>
<evidence type="ECO:0000313" key="2">
    <source>
        <dbReference type="Proteomes" id="UP000729913"/>
    </source>
</evidence>